<organism evidence="1 2">
    <name type="scientific">Fukomys damarensis</name>
    <name type="common">Damaraland mole rat</name>
    <name type="synonym">Cryptomys damarensis</name>
    <dbReference type="NCBI Taxonomy" id="885580"/>
    <lineage>
        <taxon>Eukaryota</taxon>
        <taxon>Metazoa</taxon>
        <taxon>Chordata</taxon>
        <taxon>Craniata</taxon>
        <taxon>Vertebrata</taxon>
        <taxon>Euteleostomi</taxon>
        <taxon>Mammalia</taxon>
        <taxon>Eutheria</taxon>
        <taxon>Euarchontoglires</taxon>
        <taxon>Glires</taxon>
        <taxon>Rodentia</taxon>
        <taxon>Hystricomorpha</taxon>
        <taxon>Bathyergidae</taxon>
        <taxon>Fukomys</taxon>
    </lineage>
</organism>
<dbReference type="AlphaFoldDB" id="A0A091D9Q4"/>
<keyword evidence="2" id="KW-1185">Reference proteome</keyword>
<accession>A0A091D9Q4</accession>
<protein>
    <submittedName>
        <fullName evidence="1">Uncharacterized protein</fullName>
    </submittedName>
</protein>
<gene>
    <name evidence="1" type="ORF">H920_10807</name>
</gene>
<reference evidence="1 2" key="1">
    <citation type="submission" date="2013-11" db="EMBL/GenBank/DDBJ databases">
        <title>The Damaraland mole rat (Fukomys damarensis) genome and evolution of African mole rats.</title>
        <authorList>
            <person name="Gladyshev V.N."/>
            <person name="Fang X."/>
        </authorList>
    </citation>
    <scope>NUCLEOTIDE SEQUENCE [LARGE SCALE GENOMIC DNA]</scope>
    <source>
        <tissue evidence="1">Liver</tissue>
    </source>
</reference>
<evidence type="ECO:0000313" key="2">
    <source>
        <dbReference type="Proteomes" id="UP000028990"/>
    </source>
</evidence>
<evidence type="ECO:0000313" key="1">
    <source>
        <dbReference type="EMBL" id="KFO27792.1"/>
    </source>
</evidence>
<proteinExistence type="predicted"/>
<sequence length="95" mass="10649">MSIRPYQSAFLFPVLLKLFGISEVIAISSGRLMRLGSWLGFLESEWMKCSKVWKRPSERDEGEGCASEEAAALGNISKLIRKLVAPRRSRDFADG</sequence>
<name>A0A091D9Q4_FUKDA</name>
<dbReference type="EMBL" id="KN122859">
    <property type="protein sequence ID" value="KFO27792.1"/>
    <property type="molecule type" value="Genomic_DNA"/>
</dbReference>
<dbReference type="Proteomes" id="UP000028990">
    <property type="component" value="Unassembled WGS sequence"/>
</dbReference>